<evidence type="ECO:0000313" key="2">
    <source>
        <dbReference type="Proteomes" id="UP000095281"/>
    </source>
</evidence>
<dbReference type="AlphaFoldDB" id="A0A1I8B7C2"/>
<keyword evidence="2" id="KW-1185">Reference proteome</keyword>
<feature type="compositionally biased region" description="Polar residues" evidence="1">
    <location>
        <begin position="23"/>
        <end position="41"/>
    </location>
</feature>
<feature type="region of interest" description="Disordered" evidence="1">
    <location>
        <begin position="23"/>
        <end position="66"/>
    </location>
</feature>
<reference evidence="3" key="1">
    <citation type="submission" date="2016-11" db="UniProtKB">
        <authorList>
            <consortium name="WormBaseParasite"/>
        </authorList>
    </citation>
    <scope>IDENTIFICATION</scope>
</reference>
<accession>A0A1I8B7C2</accession>
<feature type="region of interest" description="Disordered" evidence="1">
    <location>
        <begin position="136"/>
        <end position="165"/>
    </location>
</feature>
<dbReference type="Proteomes" id="UP000095281">
    <property type="component" value="Unplaced"/>
</dbReference>
<feature type="compositionally biased region" description="Low complexity" evidence="1">
    <location>
        <begin position="51"/>
        <end position="66"/>
    </location>
</feature>
<evidence type="ECO:0000313" key="3">
    <source>
        <dbReference type="WBParaSite" id="MhA1_Contig1479.frz3.gene7"/>
    </source>
</evidence>
<name>A0A1I8B7C2_MELHA</name>
<dbReference type="WBParaSite" id="MhA1_Contig1479.frz3.gene7">
    <property type="protein sequence ID" value="MhA1_Contig1479.frz3.gene7"/>
    <property type="gene ID" value="MhA1_Contig1479.frz3.gene7"/>
</dbReference>
<protein>
    <submittedName>
        <fullName evidence="3">Uncharacterized protein</fullName>
    </submittedName>
</protein>
<evidence type="ECO:0000256" key="1">
    <source>
        <dbReference type="SAM" id="MobiDB-lite"/>
    </source>
</evidence>
<sequence>MVRPNDESDFWWIKPNSRAELLSTAQSRQSTTTNPQLLKSNSAREREKLDSLPISPRSSSSRFSTASQWPKAFDNSFTYTNNAKVFNGETPRLSFEENKDQQIKEIPELLNNLEMRTWQPKVRKVLYLISGELKEEKKQQQNSQQLKIKPITDKERKNQIMKINK</sequence>
<proteinExistence type="predicted"/>
<organism evidence="2 3">
    <name type="scientific">Meloidogyne hapla</name>
    <name type="common">Root-knot nematode worm</name>
    <dbReference type="NCBI Taxonomy" id="6305"/>
    <lineage>
        <taxon>Eukaryota</taxon>
        <taxon>Metazoa</taxon>
        <taxon>Ecdysozoa</taxon>
        <taxon>Nematoda</taxon>
        <taxon>Chromadorea</taxon>
        <taxon>Rhabditida</taxon>
        <taxon>Tylenchina</taxon>
        <taxon>Tylenchomorpha</taxon>
        <taxon>Tylenchoidea</taxon>
        <taxon>Meloidogynidae</taxon>
        <taxon>Meloidogyninae</taxon>
        <taxon>Meloidogyne</taxon>
    </lineage>
</organism>
<feature type="compositionally biased region" description="Low complexity" evidence="1">
    <location>
        <begin position="140"/>
        <end position="149"/>
    </location>
</feature>